<evidence type="ECO:0000256" key="8">
    <source>
        <dbReference type="ARBA" id="ARBA00023034"/>
    </source>
</evidence>
<evidence type="ECO:0000256" key="2">
    <source>
        <dbReference type="ARBA" id="ARBA00006972"/>
    </source>
</evidence>
<evidence type="ECO:0000259" key="13">
    <source>
        <dbReference type="Pfam" id="PF01217"/>
    </source>
</evidence>
<reference evidence="14 15" key="1">
    <citation type="journal article" date="2016" name="Mol. Biol. Evol.">
        <title>Comparative Genomics of Early-Diverging Mushroom-Forming Fungi Provides Insights into the Origins of Lignocellulose Decay Capabilities.</title>
        <authorList>
            <person name="Nagy L.G."/>
            <person name="Riley R."/>
            <person name="Tritt A."/>
            <person name="Adam C."/>
            <person name="Daum C."/>
            <person name="Floudas D."/>
            <person name="Sun H."/>
            <person name="Yadav J.S."/>
            <person name="Pangilinan J."/>
            <person name="Larsson K.H."/>
            <person name="Matsuura K."/>
            <person name="Barry K."/>
            <person name="Labutti K."/>
            <person name="Kuo R."/>
            <person name="Ohm R.A."/>
            <person name="Bhattacharya S.S."/>
            <person name="Shirouzu T."/>
            <person name="Yoshinaga Y."/>
            <person name="Martin F.M."/>
            <person name="Grigoriev I.V."/>
            <person name="Hibbett D.S."/>
        </authorList>
    </citation>
    <scope>NUCLEOTIDE SEQUENCE [LARGE SCALE GENOMIC DNA]</scope>
    <source>
        <strain evidence="14 15">HHB12029</strain>
    </source>
</reference>
<evidence type="ECO:0000256" key="11">
    <source>
        <dbReference type="ARBA" id="ARBA00045555"/>
    </source>
</evidence>
<keyword evidence="7 12" id="KW-0653">Protein transport</keyword>
<evidence type="ECO:0000256" key="6">
    <source>
        <dbReference type="ARBA" id="ARBA00022892"/>
    </source>
</evidence>
<dbReference type="InterPro" id="IPR039652">
    <property type="entry name" value="Coatomer_zeta"/>
</dbReference>
<evidence type="ECO:0000256" key="1">
    <source>
        <dbReference type="ARBA" id="ARBA00004255"/>
    </source>
</evidence>
<evidence type="ECO:0000256" key="12">
    <source>
        <dbReference type="RuleBase" id="RU366053"/>
    </source>
</evidence>
<keyword evidence="8 12" id="KW-0333">Golgi apparatus</keyword>
<dbReference type="GO" id="GO:0000139">
    <property type="term" value="C:Golgi membrane"/>
    <property type="evidence" value="ECO:0007669"/>
    <property type="project" value="UniProtKB-SubCell"/>
</dbReference>
<dbReference type="SUPFAM" id="SSF64356">
    <property type="entry name" value="SNARE-like"/>
    <property type="match status" value="1"/>
</dbReference>
<evidence type="ECO:0000256" key="9">
    <source>
        <dbReference type="ARBA" id="ARBA00023136"/>
    </source>
</evidence>
<comment type="function">
    <text evidence="11">The coatomer is a cytosolic protein complex that binds to dilysine motifs and reversibly associates with Golgi non-clathrin-coated vesicles, which further mediate biosynthetic protein transport from the ER, via the Golgi up to the trans Golgi network. Coatomer complex is required for budding from Golgi membranes, and is essential for the retrograde Golgi-to-ER transport of dilysine-tagged proteins. The zeta subunit may be involved in regulating the coat assembly and, hence, the rate of biosynthetic protein transport due to its association-dissociation properties with the coatomer complex.</text>
</comment>
<organism evidence="14 15">
    <name type="scientific">Exidia glandulosa HHB12029</name>
    <dbReference type="NCBI Taxonomy" id="1314781"/>
    <lineage>
        <taxon>Eukaryota</taxon>
        <taxon>Fungi</taxon>
        <taxon>Dikarya</taxon>
        <taxon>Basidiomycota</taxon>
        <taxon>Agaricomycotina</taxon>
        <taxon>Agaricomycetes</taxon>
        <taxon>Auriculariales</taxon>
        <taxon>Exidiaceae</taxon>
        <taxon>Exidia</taxon>
    </lineage>
</organism>
<dbReference type="Proteomes" id="UP000077266">
    <property type="component" value="Unassembled WGS sequence"/>
</dbReference>
<dbReference type="Pfam" id="PF01217">
    <property type="entry name" value="Clat_adaptor_s"/>
    <property type="match status" value="1"/>
</dbReference>
<keyword evidence="9 12" id="KW-0472">Membrane</keyword>
<gene>
    <name evidence="14" type="ORF">EXIGLDRAFT_631762</name>
</gene>
<protein>
    <recommendedName>
        <fullName evidence="12">Coatomer subunit zeta</fullName>
    </recommendedName>
</protein>
<comment type="similarity">
    <text evidence="2 12">Belongs to the adaptor complexes small subunit family.</text>
</comment>
<comment type="subcellular location">
    <subcellularLocation>
        <location evidence="12">Cytoplasm</location>
    </subcellularLocation>
    <subcellularLocation>
        <location evidence="1 12">Golgi apparatus membrane</location>
        <topology evidence="1 12">Peripheral membrane protein</topology>
        <orientation evidence="1 12">Cytoplasmic side</orientation>
    </subcellularLocation>
    <subcellularLocation>
        <location evidence="12">Cytoplasmic vesicle</location>
        <location evidence="12">COPI-coated vesicle membrane</location>
        <topology evidence="12">Peripheral membrane protein</topology>
        <orientation evidence="12">Cytoplasmic side</orientation>
    </subcellularLocation>
</comment>
<keyword evidence="6 12" id="KW-0931">ER-Golgi transport</keyword>
<feature type="domain" description="AP complex mu/sigma subunit" evidence="13">
    <location>
        <begin position="3"/>
        <end position="91"/>
    </location>
</feature>
<dbReference type="OrthoDB" id="10249988at2759"/>
<dbReference type="PANTHER" id="PTHR11043">
    <property type="entry name" value="ZETA-COAT PROTEIN"/>
    <property type="match status" value="1"/>
</dbReference>
<dbReference type="InParanoid" id="A0A165AYE6"/>
<sequence>GDIILYDGLLAVYKHSLDLIFYVLAPPAENELMLNVALTAYMDGLSLLLRGQVERRALMDNLDLALLCLDETIDDGIIVETDATTIASRVSRPRADTTEIVINEQTILSAYQTVKEKMAQRIAQM</sequence>
<dbReference type="AlphaFoldDB" id="A0A165AYE6"/>
<dbReference type="GO" id="GO:0006886">
    <property type="term" value="P:intracellular protein transport"/>
    <property type="evidence" value="ECO:0007669"/>
    <property type="project" value="TreeGrafter"/>
</dbReference>
<dbReference type="GO" id="GO:0006891">
    <property type="term" value="P:intra-Golgi vesicle-mediated transport"/>
    <property type="evidence" value="ECO:0007669"/>
    <property type="project" value="TreeGrafter"/>
</dbReference>
<comment type="subunit">
    <text evidence="3 12">Oligomeric complex that consists of at least the alpha, beta, beta', gamma, delta, epsilon and zeta subunits.</text>
</comment>
<dbReference type="InterPro" id="IPR022775">
    <property type="entry name" value="AP_mu_sigma_su"/>
</dbReference>
<dbReference type="InterPro" id="IPR011012">
    <property type="entry name" value="Longin-like_dom_sf"/>
</dbReference>
<dbReference type="GO" id="GO:0006890">
    <property type="term" value="P:retrograde vesicle-mediated transport, Golgi to endoplasmic reticulum"/>
    <property type="evidence" value="ECO:0007669"/>
    <property type="project" value="UniProtKB-UniRule"/>
</dbReference>
<dbReference type="STRING" id="1314781.A0A165AYE6"/>
<feature type="non-terminal residue" evidence="14">
    <location>
        <position position="1"/>
    </location>
</feature>
<accession>A0A165AYE6</accession>
<evidence type="ECO:0000256" key="10">
    <source>
        <dbReference type="ARBA" id="ARBA00023329"/>
    </source>
</evidence>
<keyword evidence="4 12" id="KW-0813">Transport</keyword>
<evidence type="ECO:0000313" key="15">
    <source>
        <dbReference type="Proteomes" id="UP000077266"/>
    </source>
</evidence>
<keyword evidence="5 12" id="KW-0963">Cytoplasm</keyword>
<evidence type="ECO:0000313" key="14">
    <source>
        <dbReference type="EMBL" id="KZV79532.1"/>
    </source>
</evidence>
<evidence type="ECO:0000256" key="7">
    <source>
        <dbReference type="ARBA" id="ARBA00022927"/>
    </source>
</evidence>
<evidence type="ECO:0000256" key="5">
    <source>
        <dbReference type="ARBA" id="ARBA00022490"/>
    </source>
</evidence>
<evidence type="ECO:0000256" key="4">
    <source>
        <dbReference type="ARBA" id="ARBA00022448"/>
    </source>
</evidence>
<name>A0A165AYE6_EXIGL</name>
<dbReference type="EMBL" id="KV426597">
    <property type="protein sequence ID" value="KZV79532.1"/>
    <property type="molecule type" value="Genomic_DNA"/>
</dbReference>
<evidence type="ECO:0000256" key="3">
    <source>
        <dbReference type="ARBA" id="ARBA00011775"/>
    </source>
</evidence>
<keyword evidence="10 12" id="KW-0968">Cytoplasmic vesicle</keyword>
<dbReference type="PANTHER" id="PTHR11043:SF0">
    <property type="entry name" value="COATOMER SUBUNIT ZETA"/>
    <property type="match status" value="1"/>
</dbReference>
<keyword evidence="15" id="KW-1185">Reference proteome</keyword>
<proteinExistence type="inferred from homology"/>
<dbReference type="GO" id="GO:0030126">
    <property type="term" value="C:COPI vesicle coat"/>
    <property type="evidence" value="ECO:0007669"/>
    <property type="project" value="UniProtKB-UniRule"/>
</dbReference>
<dbReference type="FunCoup" id="A0A165AYE6">
    <property type="interactions" value="231"/>
</dbReference>
<dbReference type="Gene3D" id="3.30.450.60">
    <property type="match status" value="1"/>
</dbReference>